<dbReference type="GeneID" id="94824487"/>
<accession>A0A1J4L6J7</accession>
<name>A0A1J4L6J7_9EUKA</name>
<proteinExistence type="predicted"/>
<dbReference type="VEuPathDB" id="TrichDB:TRFO_00897"/>
<organism evidence="1 2">
    <name type="scientific">Tritrichomonas foetus</name>
    <dbReference type="NCBI Taxonomy" id="1144522"/>
    <lineage>
        <taxon>Eukaryota</taxon>
        <taxon>Metamonada</taxon>
        <taxon>Parabasalia</taxon>
        <taxon>Tritrichomonadida</taxon>
        <taxon>Tritrichomonadidae</taxon>
        <taxon>Tritrichomonas</taxon>
    </lineage>
</organism>
<reference evidence="1" key="1">
    <citation type="submission" date="2016-10" db="EMBL/GenBank/DDBJ databases">
        <authorList>
            <person name="Benchimol M."/>
            <person name="Almeida L.G."/>
            <person name="Vasconcelos A.T."/>
            <person name="Perreira-Neves A."/>
            <person name="Rosa I.A."/>
            <person name="Tasca T."/>
            <person name="Bogo M.R."/>
            <person name="de Souza W."/>
        </authorList>
    </citation>
    <scope>NUCLEOTIDE SEQUENCE [LARGE SCALE GENOMIC DNA]</scope>
    <source>
        <strain evidence="1">K</strain>
    </source>
</reference>
<dbReference type="RefSeq" id="XP_068370764.1">
    <property type="nucleotide sequence ID" value="XM_068489783.1"/>
</dbReference>
<gene>
    <name evidence="1" type="ORF">TRFO_00897</name>
</gene>
<dbReference type="EMBL" id="MLAK01000001">
    <property type="protein sequence ID" value="OHT17628.1"/>
    <property type="molecule type" value="Genomic_DNA"/>
</dbReference>
<evidence type="ECO:0000313" key="1">
    <source>
        <dbReference type="EMBL" id="OHT17628.1"/>
    </source>
</evidence>
<comment type="caution">
    <text evidence="1">The sequence shown here is derived from an EMBL/GenBank/DDBJ whole genome shotgun (WGS) entry which is preliminary data.</text>
</comment>
<protein>
    <submittedName>
        <fullName evidence="1">Uncharacterized protein</fullName>
    </submittedName>
</protein>
<sequence length="177" mass="20273">MKQNIPLISKKVDISEEKLLKMTRNAYDRSGADNYCEAKTLHLLSRAISHSKKPELATLQPNIRVKAESDAWKQAFILAISFLKKYQMELALRTVIVEVPKSFSISTKKFSSPDSVTRVFNDIMKTKNNILDKTFEDKLNDFIEEMEMEDFWQKNPITVTVRQPGSKIENSTLTGNA</sequence>
<dbReference type="AlphaFoldDB" id="A0A1J4L6J7"/>
<keyword evidence="2" id="KW-1185">Reference proteome</keyword>
<dbReference type="Proteomes" id="UP000179807">
    <property type="component" value="Unassembled WGS sequence"/>
</dbReference>
<evidence type="ECO:0000313" key="2">
    <source>
        <dbReference type="Proteomes" id="UP000179807"/>
    </source>
</evidence>